<dbReference type="EMBL" id="LK052908">
    <property type="protein sequence ID" value="CDR46429.1"/>
    <property type="molecule type" value="Genomic_DNA"/>
</dbReference>
<evidence type="ECO:0000256" key="5">
    <source>
        <dbReference type="ARBA" id="ARBA00022989"/>
    </source>
</evidence>
<dbReference type="Pfam" id="PF12632">
    <property type="entry name" value="Vezatin"/>
    <property type="match status" value="1"/>
</dbReference>
<sequence>MDKNFTFLEGSLAPLKRYLSASLTSHPTEKDPHRPLSLRNGGGTSSYSRTRDDHLRDDGLFDWGLDDDYRDTSSPTLVNDYTSSEMDLSADTPIVEQHVFSDWGVSPTKDRQHARIGLQASVSTRKLPVRRRSLGQVFENLMKKQRLMTEESSAFLDEFKYVLVTSQLLDETIMVSRFYNKKQSSSLSIKSTEKRRIITDFGRIIKVNTTFRINPTIPTYNVVRIVQILIYMNHSKHSHSLKQLNIATSLLLIVLWLHIRSKNLRLSITQTTLLAKLKNFIKRYQKFDTIIQRLVNKHKEITLYTNITPQTPQTPQTPTIPSTPTTLEKSVDPDTLYEIINSTVFLSTQGLIKALKTIIPLVNSNELENYCGIYNVNISELAFMIDDPKLSDMKTSENLVHCVKRFQFIRRFFICTLLAFNLENSDCTPFMNTVCKVFGVVGVHESVSVKWETITVVLAELQILNGTLFESMKNFVALKNLNLGAFPIHQDSSSRTSQQSDPTASLKRELKQLQLDLLSFDNDKTPEDQLLEFKNIGKVLESLNQTYQNGLSFLENSTNRRQFHLTKHRSVSARTSKRSSTPQGQPHLNLISPPRSFSSSPSLTQHHKRLSSGLTLPLLTVLEDDSSIPISESDYVIDKNLLSNDDSVVISLNTDDAFEGMTSEELKKKLETNFERFTSTSTTIEQMRDVVGTGEKSTNDDKVSEEDGAPLMDELKKALTNRQ</sequence>
<protein>
    <recommendedName>
        <fullName evidence="3">Inheritance of peroxisomes protein 2</fullName>
    </recommendedName>
</protein>
<keyword evidence="8" id="KW-0325">Glycoprotein</keyword>
<dbReference type="GO" id="GO:0045033">
    <property type="term" value="P:peroxisome inheritance"/>
    <property type="evidence" value="ECO:0007669"/>
    <property type="project" value="InterPro"/>
</dbReference>
<dbReference type="PRINTS" id="PR02104">
    <property type="entry name" value="INPROXISOME2"/>
</dbReference>
<organism evidence="11">
    <name type="scientific">Cyberlindnera fabianii</name>
    <name type="common">Yeast</name>
    <name type="synonym">Hansenula fabianii</name>
    <dbReference type="NCBI Taxonomy" id="36022"/>
    <lineage>
        <taxon>Eukaryota</taxon>
        <taxon>Fungi</taxon>
        <taxon>Dikarya</taxon>
        <taxon>Ascomycota</taxon>
        <taxon>Saccharomycotina</taxon>
        <taxon>Saccharomycetes</taxon>
        <taxon>Phaffomycetales</taxon>
        <taxon>Phaffomycetaceae</taxon>
        <taxon>Cyberlindnera</taxon>
    </lineage>
</organism>
<gene>
    <name evidence="11" type="ORF">CYFA0S_23e00892g</name>
</gene>
<evidence type="ECO:0000256" key="1">
    <source>
        <dbReference type="ARBA" id="ARBA00004549"/>
    </source>
</evidence>
<dbReference type="VEuPathDB" id="FungiDB:BON22_4282"/>
<keyword evidence="6" id="KW-0472">Membrane</keyword>
<feature type="region of interest" description="Disordered" evidence="9">
    <location>
        <begin position="24"/>
        <end position="51"/>
    </location>
</feature>
<name>A0A061BAN8_CYBFA</name>
<dbReference type="GO" id="GO:0005778">
    <property type="term" value="C:peroxisomal membrane"/>
    <property type="evidence" value="ECO:0007669"/>
    <property type="project" value="UniProtKB-SubCell"/>
</dbReference>
<evidence type="ECO:0000256" key="4">
    <source>
        <dbReference type="ARBA" id="ARBA00022692"/>
    </source>
</evidence>
<feature type="compositionally biased region" description="Low complexity" evidence="9">
    <location>
        <begin position="592"/>
        <end position="602"/>
    </location>
</feature>
<evidence type="ECO:0000256" key="6">
    <source>
        <dbReference type="ARBA" id="ARBA00023136"/>
    </source>
</evidence>
<comment type="subcellular location">
    <subcellularLocation>
        <location evidence="1">Peroxisome membrane</location>
        <topology evidence="1">Single-pass membrane protein</topology>
    </subcellularLocation>
</comment>
<evidence type="ECO:0000313" key="11">
    <source>
        <dbReference type="EMBL" id="CDR46429.1"/>
    </source>
</evidence>
<evidence type="ECO:0000256" key="7">
    <source>
        <dbReference type="ARBA" id="ARBA00023170"/>
    </source>
</evidence>
<dbReference type="AlphaFoldDB" id="A0A061BAN8"/>
<dbReference type="PhylomeDB" id="A0A061BAN8"/>
<comment type="similarity">
    <text evidence="2">Belongs to the INP2 family.</text>
</comment>
<feature type="region of interest" description="Disordered" evidence="9">
    <location>
        <begin position="690"/>
        <end position="712"/>
    </location>
</feature>
<keyword evidence="5" id="KW-1133">Transmembrane helix</keyword>
<evidence type="ECO:0000256" key="8">
    <source>
        <dbReference type="ARBA" id="ARBA00023180"/>
    </source>
</evidence>
<dbReference type="OrthoDB" id="4089780at2759"/>
<keyword evidence="4" id="KW-0812">Transmembrane</keyword>
<dbReference type="GO" id="GO:0017022">
    <property type="term" value="F:myosin binding"/>
    <property type="evidence" value="ECO:0007669"/>
    <property type="project" value="InterPro"/>
</dbReference>
<evidence type="ECO:0000259" key="10">
    <source>
        <dbReference type="Pfam" id="PF12632"/>
    </source>
</evidence>
<dbReference type="InterPro" id="IPR026235">
    <property type="entry name" value="INP2"/>
</dbReference>
<accession>A0A061BAN8</accession>
<evidence type="ECO:0000256" key="2">
    <source>
        <dbReference type="ARBA" id="ARBA00007231"/>
    </source>
</evidence>
<proteinExistence type="inferred from homology"/>
<reference evidence="11" key="1">
    <citation type="journal article" date="2014" name="Genome Announc.">
        <title>Genome sequence of the yeast Cyberlindnera fabianii (Hansenula fabianii).</title>
        <authorList>
            <person name="Freel K.C."/>
            <person name="Sarilar V."/>
            <person name="Neuveglise C."/>
            <person name="Devillers H."/>
            <person name="Friedrich A."/>
            <person name="Schacherer J."/>
        </authorList>
    </citation>
    <scope>NUCLEOTIDE SEQUENCE</scope>
    <source>
        <strain evidence="11">YJS4271</strain>
    </source>
</reference>
<dbReference type="InterPro" id="IPR026859">
    <property type="entry name" value="Myosin-bd"/>
</dbReference>
<keyword evidence="7" id="KW-0675">Receptor</keyword>
<evidence type="ECO:0000256" key="3">
    <source>
        <dbReference type="ARBA" id="ARBA00021399"/>
    </source>
</evidence>
<feature type="region of interest" description="Disordered" evidence="9">
    <location>
        <begin position="567"/>
        <end position="605"/>
    </location>
</feature>
<feature type="compositionally biased region" description="Basic residues" evidence="9">
    <location>
        <begin position="567"/>
        <end position="577"/>
    </location>
</feature>
<feature type="domain" description="Myosin-binding" evidence="10">
    <location>
        <begin position="228"/>
        <end position="517"/>
    </location>
</feature>
<evidence type="ECO:0000256" key="9">
    <source>
        <dbReference type="SAM" id="MobiDB-lite"/>
    </source>
</evidence>